<feature type="compositionally biased region" description="Basic and acidic residues" evidence="1">
    <location>
        <begin position="1"/>
        <end position="15"/>
    </location>
</feature>
<feature type="compositionally biased region" description="Polar residues" evidence="1">
    <location>
        <begin position="31"/>
        <end position="43"/>
    </location>
</feature>
<dbReference type="Proteomes" id="UP001187734">
    <property type="component" value="Unassembled WGS sequence"/>
</dbReference>
<reference evidence="3" key="1">
    <citation type="submission" date="2018-03" db="EMBL/GenBank/DDBJ databases">
        <authorList>
            <person name="Guldener U."/>
        </authorList>
    </citation>
    <scope>NUCLEOTIDE SEQUENCE</scope>
</reference>
<keyword evidence="4" id="KW-1185">Reference proteome</keyword>
<feature type="domain" description="SET" evidence="2">
    <location>
        <begin position="136"/>
        <end position="285"/>
    </location>
</feature>
<organism evidence="3 4">
    <name type="scientific">Fusarium torulosum</name>
    <dbReference type="NCBI Taxonomy" id="33205"/>
    <lineage>
        <taxon>Eukaryota</taxon>
        <taxon>Fungi</taxon>
        <taxon>Dikarya</taxon>
        <taxon>Ascomycota</taxon>
        <taxon>Pezizomycotina</taxon>
        <taxon>Sordariomycetes</taxon>
        <taxon>Hypocreomycetidae</taxon>
        <taxon>Hypocreales</taxon>
        <taxon>Nectriaceae</taxon>
        <taxon>Fusarium</taxon>
    </lineage>
</organism>
<dbReference type="InterPro" id="IPR046341">
    <property type="entry name" value="SET_dom_sf"/>
</dbReference>
<evidence type="ECO:0000313" key="3">
    <source>
        <dbReference type="EMBL" id="SPJ82124.1"/>
    </source>
</evidence>
<feature type="compositionally biased region" description="Basic and acidic residues" evidence="1">
    <location>
        <begin position="78"/>
        <end position="92"/>
    </location>
</feature>
<proteinExistence type="predicted"/>
<dbReference type="InterPro" id="IPR001214">
    <property type="entry name" value="SET_dom"/>
</dbReference>
<feature type="compositionally biased region" description="Polar residues" evidence="1">
    <location>
        <begin position="114"/>
        <end position="123"/>
    </location>
</feature>
<evidence type="ECO:0000313" key="4">
    <source>
        <dbReference type="Proteomes" id="UP001187734"/>
    </source>
</evidence>
<dbReference type="PROSITE" id="PS50280">
    <property type="entry name" value="SET"/>
    <property type="match status" value="1"/>
</dbReference>
<dbReference type="Gene3D" id="2.170.270.10">
    <property type="entry name" value="SET domain"/>
    <property type="match status" value="1"/>
</dbReference>
<protein>
    <recommendedName>
        <fullName evidence="2">SET domain-containing protein</fullName>
    </recommendedName>
</protein>
<sequence length="342" mass="39566">MVSKKEKGLIQRLSERLWFGSHRKTREPSAPQLQDSQELQALQQPKEPLTILEPQPSGTQEPQAPQEPDEIQELQEPQEPREPEEIQEHQEPQEPQEPNESHNPNEIQEVQGPQEPQETSSHTARLIRTIFPRRSPAVQIRYTGTERGCGLFANRNLTRDQIIIEESPILTSSNGLLRADWNLTTLTRRQEAVDLFFRLRHIPTDRALVANEPFETILEDFRRDYAFQDPAGQRALIYRNASHMNHACSYCANAEWIIDAEEPHQITVRVTKRVGANKEIFISYGWGNLPFDCSECARKRAKRDAELARRDRFNRKLQRVAMLFKMPQIQCFGGSNHSIYST</sequence>
<name>A0AAE8MF81_9HYPO</name>
<evidence type="ECO:0000256" key="1">
    <source>
        <dbReference type="SAM" id="MobiDB-lite"/>
    </source>
</evidence>
<accession>A0AAE8MF81</accession>
<feature type="region of interest" description="Disordered" evidence="1">
    <location>
        <begin position="1"/>
        <end position="129"/>
    </location>
</feature>
<evidence type="ECO:0000259" key="2">
    <source>
        <dbReference type="PROSITE" id="PS50280"/>
    </source>
</evidence>
<dbReference type="EMBL" id="ONZP01000345">
    <property type="protein sequence ID" value="SPJ82124.1"/>
    <property type="molecule type" value="Genomic_DNA"/>
</dbReference>
<dbReference type="Pfam" id="PF00856">
    <property type="entry name" value="SET"/>
    <property type="match status" value="1"/>
</dbReference>
<gene>
    <name evidence="3" type="ORF">FTOL_09529</name>
</gene>
<comment type="caution">
    <text evidence="3">The sequence shown here is derived from an EMBL/GenBank/DDBJ whole genome shotgun (WGS) entry which is preliminary data.</text>
</comment>
<dbReference type="SUPFAM" id="SSF82199">
    <property type="entry name" value="SET domain"/>
    <property type="match status" value="1"/>
</dbReference>
<dbReference type="AlphaFoldDB" id="A0AAE8MF81"/>